<keyword evidence="2" id="KW-1185">Reference proteome</keyword>
<sequence>MLDHVPKLQIFSLMQELPHLSWPLHIQWPGRSQLREDWMHRGVGGACSDASHTYQHSRTDPLSPTLPPPFSTSRSAFHTYARAQTAAERRATGIFLLVLEQLRNQRDSQPAEEERHVIHGGSTEEYLTHKLPIV</sequence>
<reference evidence="1 2" key="1">
    <citation type="submission" date="2019-03" db="EMBL/GenBank/DDBJ databases">
        <title>First draft genome of Liparis tanakae, snailfish: a comprehensive survey of snailfish specific genes.</title>
        <authorList>
            <person name="Kim W."/>
            <person name="Song I."/>
            <person name="Jeong J.-H."/>
            <person name="Kim D."/>
            <person name="Kim S."/>
            <person name="Ryu S."/>
            <person name="Song J.Y."/>
            <person name="Lee S.K."/>
        </authorList>
    </citation>
    <scope>NUCLEOTIDE SEQUENCE [LARGE SCALE GENOMIC DNA]</scope>
    <source>
        <tissue evidence="1">Muscle</tissue>
    </source>
</reference>
<accession>A0A4Z2IIP5</accession>
<gene>
    <name evidence="1" type="ORF">EYF80_011996</name>
</gene>
<evidence type="ECO:0000313" key="2">
    <source>
        <dbReference type="Proteomes" id="UP000314294"/>
    </source>
</evidence>
<proteinExistence type="predicted"/>
<dbReference type="AlphaFoldDB" id="A0A4Z2IIP5"/>
<comment type="caution">
    <text evidence="1">The sequence shown here is derived from an EMBL/GenBank/DDBJ whole genome shotgun (WGS) entry which is preliminary data.</text>
</comment>
<name>A0A4Z2IIP5_9TELE</name>
<protein>
    <submittedName>
        <fullName evidence="1">Uncharacterized protein</fullName>
    </submittedName>
</protein>
<dbReference type="Proteomes" id="UP000314294">
    <property type="component" value="Unassembled WGS sequence"/>
</dbReference>
<evidence type="ECO:0000313" key="1">
    <source>
        <dbReference type="EMBL" id="TNN77698.1"/>
    </source>
</evidence>
<dbReference type="EMBL" id="SRLO01000080">
    <property type="protein sequence ID" value="TNN77698.1"/>
    <property type="molecule type" value="Genomic_DNA"/>
</dbReference>
<organism evidence="1 2">
    <name type="scientific">Liparis tanakae</name>
    <name type="common">Tanaka's snailfish</name>
    <dbReference type="NCBI Taxonomy" id="230148"/>
    <lineage>
        <taxon>Eukaryota</taxon>
        <taxon>Metazoa</taxon>
        <taxon>Chordata</taxon>
        <taxon>Craniata</taxon>
        <taxon>Vertebrata</taxon>
        <taxon>Euteleostomi</taxon>
        <taxon>Actinopterygii</taxon>
        <taxon>Neopterygii</taxon>
        <taxon>Teleostei</taxon>
        <taxon>Neoteleostei</taxon>
        <taxon>Acanthomorphata</taxon>
        <taxon>Eupercaria</taxon>
        <taxon>Perciformes</taxon>
        <taxon>Cottioidei</taxon>
        <taxon>Cottales</taxon>
        <taxon>Liparidae</taxon>
        <taxon>Liparis</taxon>
    </lineage>
</organism>